<feature type="compositionally biased region" description="Gly residues" evidence="3">
    <location>
        <begin position="44"/>
        <end position="60"/>
    </location>
</feature>
<dbReference type="InterPro" id="IPR013761">
    <property type="entry name" value="SAM/pointed_sf"/>
</dbReference>
<feature type="compositionally biased region" description="Acidic residues" evidence="3">
    <location>
        <begin position="496"/>
        <end position="510"/>
    </location>
</feature>
<feature type="compositionally biased region" description="Polar residues" evidence="3">
    <location>
        <begin position="15"/>
        <end position="24"/>
    </location>
</feature>
<reference evidence="6" key="1">
    <citation type="submission" date="2009-08" db="EMBL/GenBank/DDBJ databases">
        <title>Annotation of Salpingoeca rosetta.</title>
        <authorList>
            <consortium name="The Broad Institute Genome Sequencing Platform"/>
            <person name="Russ C."/>
            <person name="Cuomo C."/>
            <person name="Burger G."/>
            <person name="Gray M.W."/>
            <person name="Holland P.W.H."/>
            <person name="King N."/>
            <person name="Lang F.B.F."/>
            <person name="Roger A.J."/>
            <person name="Ruiz-Trillo I."/>
            <person name="Young S.K."/>
            <person name="Zeng Q."/>
            <person name="Gargeya S."/>
            <person name="Alvarado L."/>
            <person name="Berlin A."/>
            <person name="Chapman S.B."/>
            <person name="Chen Z."/>
            <person name="Freedman E."/>
            <person name="Gellesch M."/>
            <person name="Goldberg J."/>
            <person name="Griggs A."/>
            <person name="Gujja S."/>
            <person name="Heilman E."/>
            <person name="Heiman D."/>
            <person name="Howarth C."/>
            <person name="Mehta T."/>
            <person name="Neiman D."/>
            <person name="Pearson M."/>
            <person name="Roberts A."/>
            <person name="Saif S."/>
            <person name="Shea T."/>
            <person name="Shenoy N."/>
            <person name="Sisk P."/>
            <person name="Stolte C."/>
            <person name="Sykes S."/>
            <person name="White J."/>
            <person name="Yandava C."/>
            <person name="Haas B."/>
            <person name="Nusbaum C."/>
            <person name="Birren B."/>
        </authorList>
    </citation>
    <scope>NUCLEOTIDE SEQUENCE [LARGE SCALE GENOMIC DNA]</scope>
    <source>
        <strain evidence="6">ATCC 50818</strain>
    </source>
</reference>
<dbReference type="InterPro" id="IPR001478">
    <property type="entry name" value="PDZ"/>
</dbReference>
<proteinExistence type="inferred from homology"/>
<accession>F2UD20</accession>
<name>F2UD20_SALR5</name>
<dbReference type="Pfam" id="PF00022">
    <property type="entry name" value="Actin"/>
    <property type="match status" value="1"/>
</dbReference>
<protein>
    <submittedName>
        <fullName evidence="6">Actin</fullName>
    </submittedName>
</protein>
<dbReference type="InParanoid" id="F2UD20"/>
<feature type="region of interest" description="Disordered" evidence="3">
    <location>
        <begin position="1"/>
        <end position="165"/>
    </location>
</feature>
<feature type="compositionally biased region" description="Basic and acidic residues" evidence="3">
    <location>
        <begin position="1520"/>
        <end position="1540"/>
    </location>
</feature>
<feature type="coiled-coil region" evidence="2">
    <location>
        <begin position="1452"/>
        <end position="1479"/>
    </location>
</feature>
<feature type="compositionally biased region" description="Low complexity" evidence="3">
    <location>
        <begin position="272"/>
        <end position="282"/>
    </location>
</feature>
<feature type="compositionally biased region" description="Basic and acidic residues" evidence="3">
    <location>
        <begin position="812"/>
        <end position="828"/>
    </location>
</feature>
<dbReference type="STRING" id="946362.F2UD20"/>
<feature type="region of interest" description="Disordered" evidence="3">
    <location>
        <begin position="761"/>
        <end position="948"/>
    </location>
</feature>
<dbReference type="SMART" id="SM00454">
    <property type="entry name" value="SAM"/>
    <property type="match status" value="1"/>
</dbReference>
<dbReference type="RefSeq" id="XP_004992772.1">
    <property type="nucleotide sequence ID" value="XM_004992715.1"/>
</dbReference>
<dbReference type="PANTHER" id="PTHR11937">
    <property type="entry name" value="ACTIN"/>
    <property type="match status" value="1"/>
</dbReference>
<feature type="compositionally biased region" description="Low complexity" evidence="3">
    <location>
        <begin position="1559"/>
        <end position="1573"/>
    </location>
</feature>
<feature type="compositionally biased region" description="Basic and acidic residues" evidence="3">
    <location>
        <begin position="474"/>
        <end position="487"/>
    </location>
</feature>
<feature type="region of interest" description="Disordered" evidence="3">
    <location>
        <begin position="555"/>
        <end position="586"/>
    </location>
</feature>
<dbReference type="Gene3D" id="1.10.150.50">
    <property type="entry name" value="Transcription Factor, Ets-1"/>
    <property type="match status" value="1"/>
</dbReference>
<dbReference type="KEGG" id="sre:PTSG_05879"/>
<gene>
    <name evidence="6" type="ORF">PTSG_05879</name>
</gene>
<feature type="compositionally biased region" description="Acidic residues" evidence="3">
    <location>
        <begin position="393"/>
        <end position="402"/>
    </location>
</feature>
<evidence type="ECO:0000313" key="7">
    <source>
        <dbReference type="Proteomes" id="UP000007799"/>
    </source>
</evidence>
<evidence type="ECO:0000259" key="5">
    <source>
        <dbReference type="PROSITE" id="PS50106"/>
    </source>
</evidence>
<dbReference type="EMBL" id="GL832969">
    <property type="protein sequence ID" value="EGD74515.1"/>
    <property type="molecule type" value="Genomic_DNA"/>
</dbReference>
<keyword evidence="7" id="KW-1185">Reference proteome</keyword>
<keyword evidence="2" id="KW-0175">Coiled coil</keyword>
<feature type="region of interest" description="Disordered" evidence="3">
    <location>
        <begin position="1512"/>
        <end position="1576"/>
    </location>
</feature>
<feature type="compositionally biased region" description="Basic and acidic residues" evidence="3">
    <location>
        <begin position="361"/>
        <end position="371"/>
    </location>
</feature>
<feature type="compositionally biased region" description="Basic and acidic residues" evidence="3">
    <location>
        <begin position="727"/>
        <end position="736"/>
    </location>
</feature>
<evidence type="ECO:0000313" key="6">
    <source>
        <dbReference type="EMBL" id="EGD74515.1"/>
    </source>
</evidence>
<feature type="compositionally biased region" description="Gly residues" evidence="3">
    <location>
        <begin position="375"/>
        <end position="385"/>
    </location>
</feature>
<dbReference type="SUPFAM" id="SSF53067">
    <property type="entry name" value="Actin-like ATPase domain"/>
    <property type="match status" value="3"/>
</dbReference>
<organism evidence="7">
    <name type="scientific">Salpingoeca rosetta (strain ATCC 50818 / BSB-021)</name>
    <dbReference type="NCBI Taxonomy" id="946362"/>
    <lineage>
        <taxon>Eukaryota</taxon>
        <taxon>Choanoflagellata</taxon>
        <taxon>Craspedida</taxon>
        <taxon>Salpingoecidae</taxon>
        <taxon>Salpingoeca</taxon>
    </lineage>
</organism>
<comment type="similarity">
    <text evidence="1">Belongs to the actin family.</text>
</comment>
<feature type="compositionally biased region" description="Acidic residues" evidence="3">
    <location>
        <begin position="574"/>
        <end position="586"/>
    </location>
</feature>
<dbReference type="PROSITE" id="PS50106">
    <property type="entry name" value="PDZ"/>
    <property type="match status" value="1"/>
</dbReference>
<feature type="region of interest" description="Disordered" evidence="3">
    <location>
        <begin position="272"/>
        <end position="317"/>
    </location>
</feature>
<feature type="compositionally biased region" description="Basic and acidic residues" evidence="3">
    <location>
        <begin position="789"/>
        <end position="801"/>
    </location>
</feature>
<evidence type="ECO:0000256" key="3">
    <source>
        <dbReference type="SAM" id="MobiDB-lite"/>
    </source>
</evidence>
<feature type="compositionally biased region" description="Polar residues" evidence="3">
    <location>
        <begin position="886"/>
        <end position="897"/>
    </location>
</feature>
<dbReference type="PROSITE" id="PS50105">
    <property type="entry name" value="SAM_DOMAIN"/>
    <property type="match status" value="1"/>
</dbReference>
<dbReference type="InterPro" id="IPR043129">
    <property type="entry name" value="ATPase_NBD"/>
</dbReference>
<dbReference type="eggNOG" id="KOG0676">
    <property type="taxonomic scope" value="Eukaryota"/>
</dbReference>
<dbReference type="GeneID" id="16073343"/>
<feature type="compositionally biased region" description="Basic and acidic residues" evidence="3">
    <location>
        <begin position="75"/>
        <end position="111"/>
    </location>
</feature>
<dbReference type="SUPFAM" id="SSF47769">
    <property type="entry name" value="SAM/Pointed domain"/>
    <property type="match status" value="1"/>
</dbReference>
<evidence type="ECO:0000256" key="2">
    <source>
        <dbReference type="SAM" id="Coils"/>
    </source>
</evidence>
<dbReference type="Gene3D" id="3.30.420.40">
    <property type="match status" value="5"/>
</dbReference>
<feature type="domain" description="PDZ" evidence="5">
    <location>
        <begin position="184"/>
        <end position="266"/>
    </location>
</feature>
<dbReference type="OrthoDB" id="6220758at2759"/>
<feature type="compositionally biased region" description="Acidic residues" evidence="3">
    <location>
        <begin position="774"/>
        <end position="788"/>
    </location>
</feature>
<dbReference type="InterPro" id="IPR036034">
    <property type="entry name" value="PDZ_sf"/>
</dbReference>
<feature type="region of interest" description="Disordered" evidence="3">
    <location>
        <begin position="698"/>
        <end position="748"/>
    </location>
</feature>
<dbReference type="Gene3D" id="2.30.42.10">
    <property type="match status" value="1"/>
</dbReference>
<dbReference type="SUPFAM" id="SSF50156">
    <property type="entry name" value="PDZ domain-like"/>
    <property type="match status" value="1"/>
</dbReference>
<dbReference type="Pfam" id="PF07647">
    <property type="entry name" value="SAM_2"/>
    <property type="match status" value="1"/>
</dbReference>
<feature type="region of interest" description="Disordered" evidence="3">
    <location>
        <begin position="361"/>
        <end position="518"/>
    </location>
</feature>
<dbReference type="InterPro" id="IPR004000">
    <property type="entry name" value="Actin"/>
</dbReference>
<evidence type="ECO:0000259" key="4">
    <source>
        <dbReference type="PROSITE" id="PS50105"/>
    </source>
</evidence>
<feature type="domain" description="SAM" evidence="4">
    <location>
        <begin position="1581"/>
        <end position="1644"/>
    </location>
</feature>
<dbReference type="SMART" id="SM00268">
    <property type="entry name" value="ACTIN"/>
    <property type="match status" value="1"/>
</dbReference>
<dbReference type="Gene3D" id="3.90.640.10">
    <property type="entry name" value="Actin, Chain A, domain 4"/>
    <property type="match status" value="2"/>
</dbReference>
<feature type="compositionally biased region" description="Low complexity" evidence="3">
    <location>
        <begin position="120"/>
        <end position="146"/>
    </location>
</feature>
<dbReference type="SMART" id="SM00228">
    <property type="entry name" value="PDZ"/>
    <property type="match status" value="1"/>
</dbReference>
<evidence type="ECO:0000256" key="1">
    <source>
        <dbReference type="RuleBase" id="RU000487"/>
    </source>
</evidence>
<dbReference type="InterPro" id="IPR001660">
    <property type="entry name" value="SAM"/>
</dbReference>
<dbReference type="Proteomes" id="UP000007799">
    <property type="component" value="Unassembled WGS sequence"/>
</dbReference>
<sequence length="1647" mass="176544">MHVLSPPPHVRRPGSPSTRSVSLNSIAPPPHPPASHSAHDGDGGDGGDQLKGVAGAGTGHGGEELGGKSQITEHQPTKIGKDRTAEQRKPAEQAAHHISSDSHQDGTRDGADGGDDDASSGRFDNVSTPSSGPGAVESAVSSASRPASHRSPRSSMTTSLKKTKRRKYMHRTILLRHTGFAVDGEAFGVTLSPAAAVLPDVKSDISAGFHIDDVTDPSVAFASGLRRGDVLLKIDHESVAGNSLQEVYEALGDHRGIESILVARKASTRLSSSSSITSPSYSKLHTPEDVADAFESPSSNPMWMPDLPSRSNSSDAGVPQLVFDEREEELQREHANGDNTNTAVPAAATAVYGGGFDTAADVHGDATGHDEVESEGGGGGDGGGIQRHRSYDSDVDDVDVEQLLDTPDTRLTEGSTAIAAPEPPSSPTASTTTAAGQALAPAVVGDVDGPEEVGDGVNGAQSGTREQDVTGAQAERDGDVKSEEKITVPHVQPEAEAAEEEEKEDQEEGEVKEGAPVAVDVDECDDEALFASLQDHDTKKYSTGAEQAQHELFHEAASPSRGEDEYASTTPVYTDDESEEDEEEGMDDWNEDHLGFIYDAPPQSTPSNPLLVVLDIGATEIRIGFASEEEPRNVLPSILARPLLLHTDDRNSSLFQSLLDDKVTPWVSHGQAHAVNSSVIYGTSPARASLEQILHLSPRTRCITSPPPSSTSRRRQSLGQPVQMRRGTRDGAHGGDGEGDGEGGGGAVHKKRASMLLTGDSFDHFAMPPPQLQLDDDDGDDDYEDADDKVDAADGGDGAHDGDDDEQQTHAGGHDESHDRDGDQHTEAEEQENAAVEHEEGEQPEQADALSVDNGHSTAHISEAGQAAVRSSSPPTLAPAPPSAEDSVSPTEQTPSTHDAEQTNSRTRTRTRSSTTSSRRRRQRQQSSNDGDSPLHVWQTADAPGQRQREVLITSPLEATQSRDLTGILALSFPLRERDVHGLFKDWRGIRILVETAVASLVPSNSHCSFLVLDHVVGSISSVLASRYMFADLLFSLAATNVVGVTFADQAFLSSLGSERRCALVVHVGETYTQVVPVVRSSEGAASLPEPLLYAAETSTRAGGYVTTVLEDELRYQAQVFEECTEEPFDSYKTRVIVDDIKQQCCFVSVDYQGDLQSCGQSAALEETYTLPNGSTLALGAERFRCYEPLFQSDDAAALPAIVKRCLDRAPAQFQEELAANIVSYKTRVIVDDIKQQCCFVSVDYQGDLQSCGQSAALEETYTLPNGSTLALGAERFRCYEPLFQSDDAAALPAIVKRCLDRAPAQFQEELAANIVLSGGTTHAQNFKRRLFMELQCLAGVASHVDIVRTEDHQLLPWFGGGIVASQVDTMSQHLISRNDFEQALNDDHRGGMARLLLLPKRSPHTSPRLRRRVSSSVFSSLLEQPALFNMDLVNINGRAHITSSEPVNLRLKTTQSALEEVRQQLQHLQAVEEDLMHEVLNLSADTDQGLALAQPTARADDTTGARIAAEAVGVDTSLDGDKGKERQEPQEKQKAHPDIDAEVAPTASTVEKPPPPSSQLTATATAQAQPQSDKGGVALWTNSDVCKWLQGNGLGLLVPFTKRHQLDGKQLLSLTPQQLANLGMRDVSFACVAVRKIDRLRESTVN</sequence>